<accession>W1Y084</accession>
<sequence length="121" mass="14467">MLRLRKETINYLESELKNYKYMDRDIERLNNKIIYPAQFKEKATLKNKQLKQLNKMKEAIENVYKTCSFDNRQFMEKYYFNNPEKLNVSGVAFKTNISKSTAYNLRNNILISLSDELGILH</sequence>
<comment type="caution">
    <text evidence="1">The sequence shown here is derived from an EMBL/GenBank/DDBJ whole genome shotgun (WGS) entry which is preliminary data.</text>
</comment>
<gene>
    <name evidence="1" type="ORF">Q604_UNBC09878G0016</name>
</gene>
<dbReference type="AlphaFoldDB" id="W1Y084"/>
<proteinExistence type="predicted"/>
<organism evidence="1">
    <name type="scientific">human gut metagenome</name>
    <dbReference type="NCBI Taxonomy" id="408170"/>
    <lineage>
        <taxon>unclassified sequences</taxon>
        <taxon>metagenomes</taxon>
        <taxon>organismal metagenomes</taxon>
    </lineage>
</organism>
<reference evidence="1" key="1">
    <citation type="submission" date="2013-12" db="EMBL/GenBank/DDBJ databases">
        <title>A Varibaculum cambriense genome reconstructed from a premature infant gut community with otherwise low bacterial novelty that shifts toward anaerobic metabolism during the third week of life.</title>
        <authorList>
            <person name="Brown C.T."/>
            <person name="Sharon I."/>
            <person name="Thomas B.C."/>
            <person name="Castelle C.J."/>
            <person name="Morowitz M.J."/>
            <person name="Banfield J.F."/>
        </authorList>
    </citation>
    <scope>NUCLEOTIDE SEQUENCE</scope>
</reference>
<dbReference type="NCBIfam" id="TIGR01636">
    <property type="entry name" value="phage_rinA"/>
    <property type="match status" value="1"/>
</dbReference>
<dbReference type="EMBL" id="AZMM01009878">
    <property type="protein sequence ID" value="ETJ35791.1"/>
    <property type="molecule type" value="Genomic_DNA"/>
</dbReference>
<dbReference type="InterPro" id="IPR006523">
    <property type="entry name" value="RinA"/>
</dbReference>
<protein>
    <submittedName>
        <fullName evidence="1">Gp34</fullName>
    </submittedName>
</protein>
<evidence type="ECO:0000313" key="1">
    <source>
        <dbReference type="EMBL" id="ETJ35791.1"/>
    </source>
</evidence>
<name>W1Y084_9ZZZZ</name>